<proteinExistence type="predicted"/>
<protein>
    <submittedName>
        <fullName evidence="1">(rape) hypothetical protein</fullName>
    </submittedName>
</protein>
<evidence type="ECO:0000313" key="1">
    <source>
        <dbReference type="EMBL" id="CAF2126163.1"/>
    </source>
</evidence>
<dbReference type="Proteomes" id="UP001295469">
    <property type="component" value="Chromosome A03"/>
</dbReference>
<sequence length="103" mass="12313">MLIVLSSRDYLEILFSWKKSFLSDEEIPLQTYEATVKRILIFFFRRESSQENPLKQRKIPQGALKTFKILSRVSGCVFVRIKTEYTMRTILTQQNIFERMKTL</sequence>
<organism evidence="1">
    <name type="scientific">Brassica napus</name>
    <name type="common">Rape</name>
    <dbReference type="NCBI Taxonomy" id="3708"/>
    <lineage>
        <taxon>Eukaryota</taxon>
        <taxon>Viridiplantae</taxon>
        <taxon>Streptophyta</taxon>
        <taxon>Embryophyta</taxon>
        <taxon>Tracheophyta</taxon>
        <taxon>Spermatophyta</taxon>
        <taxon>Magnoliopsida</taxon>
        <taxon>eudicotyledons</taxon>
        <taxon>Gunneridae</taxon>
        <taxon>Pentapetalae</taxon>
        <taxon>rosids</taxon>
        <taxon>malvids</taxon>
        <taxon>Brassicales</taxon>
        <taxon>Brassicaceae</taxon>
        <taxon>Brassiceae</taxon>
        <taxon>Brassica</taxon>
    </lineage>
</organism>
<dbReference type="EMBL" id="HG994357">
    <property type="protein sequence ID" value="CAF2126163.1"/>
    <property type="molecule type" value="Genomic_DNA"/>
</dbReference>
<dbReference type="AlphaFoldDB" id="A0A816VWV8"/>
<accession>A0A816VWV8</accession>
<reference evidence="1" key="1">
    <citation type="submission" date="2021-01" db="EMBL/GenBank/DDBJ databases">
        <authorList>
            <consortium name="Genoscope - CEA"/>
            <person name="William W."/>
        </authorList>
    </citation>
    <scope>NUCLEOTIDE SEQUENCE</scope>
</reference>
<gene>
    <name evidence="1" type="ORF">DARMORV10_A03P33410.1</name>
</gene>
<name>A0A816VWV8_BRANA</name>